<feature type="domain" description="D-glutamate N-acetyltransferase-like C-terminal" evidence="1">
    <location>
        <begin position="132"/>
        <end position="328"/>
    </location>
</feature>
<evidence type="ECO:0000313" key="4">
    <source>
        <dbReference type="Proteomes" id="UP001057520"/>
    </source>
</evidence>
<dbReference type="EMBL" id="CP096040">
    <property type="protein sequence ID" value="USQ93959.1"/>
    <property type="molecule type" value="Genomic_DNA"/>
</dbReference>
<name>A0ABY4ZP15_9CAUL</name>
<reference evidence="3 4" key="1">
    <citation type="submission" date="2022-04" db="EMBL/GenBank/DDBJ databases">
        <title>Genome sequence of soybean root-associated Caulobacter segnis RL271.</title>
        <authorList>
            <person name="Longley R."/>
            <person name="Bonito G."/>
            <person name="Trigodet F."/>
            <person name="Crosson S."/>
            <person name="Fiebig A."/>
        </authorList>
    </citation>
    <scope>NUCLEOTIDE SEQUENCE [LARGE SCALE GENOMIC DNA]</scope>
    <source>
        <strain evidence="3 4">RL271</strain>
    </source>
</reference>
<dbReference type="Gene3D" id="3.40.50.720">
    <property type="entry name" value="NAD(P)-binding Rossmann-like Domain"/>
    <property type="match status" value="1"/>
</dbReference>
<dbReference type="InterPro" id="IPR027417">
    <property type="entry name" value="P-loop_NTPase"/>
</dbReference>
<dbReference type="PANTHER" id="PTHR40690">
    <property type="entry name" value="GLL3100 PROTEIN"/>
    <property type="match status" value="1"/>
</dbReference>
<dbReference type="InterPro" id="IPR011669">
    <property type="entry name" value="DgcN-like"/>
</dbReference>
<feature type="domain" description="D-glutamate N-acetyltransferase-like N-terminal" evidence="2">
    <location>
        <begin position="39"/>
        <end position="124"/>
    </location>
</feature>
<dbReference type="SUPFAM" id="SSF52540">
    <property type="entry name" value="P-loop containing nucleoside triphosphate hydrolases"/>
    <property type="match status" value="1"/>
</dbReference>
<evidence type="ECO:0000259" key="1">
    <source>
        <dbReference type="Pfam" id="PF07755"/>
    </source>
</evidence>
<dbReference type="Pfam" id="PF17396">
    <property type="entry name" value="DUF1611_N"/>
    <property type="match status" value="1"/>
</dbReference>
<dbReference type="Proteomes" id="UP001057520">
    <property type="component" value="Chromosome"/>
</dbReference>
<protein>
    <submittedName>
        <fullName evidence="3">DUF1611 domain-containing protein</fullName>
    </submittedName>
</protein>
<dbReference type="PANTHER" id="PTHR40690:SF1">
    <property type="entry name" value="DUF1611 DOMAIN-CONTAINING PROTEIN"/>
    <property type="match status" value="1"/>
</dbReference>
<proteinExistence type="predicted"/>
<keyword evidence="4" id="KW-1185">Reference proteome</keyword>
<accession>A0ABY4ZP15</accession>
<dbReference type="InterPro" id="IPR035402">
    <property type="entry name" value="DgcN-like_N"/>
</dbReference>
<organism evidence="3 4">
    <name type="scientific">Caulobacter segnis</name>
    <dbReference type="NCBI Taxonomy" id="88688"/>
    <lineage>
        <taxon>Bacteria</taxon>
        <taxon>Pseudomonadati</taxon>
        <taxon>Pseudomonadota</taxon>
        <taxon>Alphaproteobacteria</taxon>
        <taxon>Caulobacterales</taxon>
        <taxon>Caulobacteraceae</taxon>
        <taxon>Caulobacter</taxon>
    </lineage>
</organism>
<dbReference type="Gene3D" id="3.40.50.300">
    <property type="entry name" value="P-loop containing nucleotide triphosphate hydrolases"/>
    <property type="match status" value="1"/>
</dbReference>
<dbReference type="PIRSF" id="PIRSF026760">
    <property type="entry name" value="UCP026760"/>
    <property type="match status" value="1"/>
</dbReference>
<evidence type="ECO:0000259" key="2">
    <source>
        <dbReference type="Pfam" id="PF17396"/>
    </source>
</evidence>
<evidence type="ECO:0000313" key="3">
    <source>
        <dbReference type="EMBL" id="USQ93959.1"/>
    </source>
</evidence>
<dbReference type="InterPro" id="IPR035086">
    <property type="entry name" value="DgcN-like_C"/>
</dbReference>
<gene>
    <name evidence="3" type="ORF">MZV50_15185</name>
</gene>
<sequence>MDFPYPSLMFLADVDRVSAKTALGVAYWRPDACVGQLRLQGCEVDLGLPDMTPAAARAAGARSLLIGVANAGGFIPPHWEAVLIEALEAGLDLISGLHTRLASLPRVRETAERLGRRLLEAREPDPRFNVVGEGAKRGGQRLLTVGTDCAVGKMYAALAIAKELKARGVDADFRATGQTGIFIAGSGAPIDAIVSDFVAGAAEALSPAAGDDHWDVVEGQGSLFHPAYAGVTLGLLHGSQPDALVLCHDATRTAIDGLEAFPTPSLVEAAELNLRLARLTNPAVRFAGVCVNTSRLSPEAAAIYLSETADELGVPCCDPVRTGVAVIVDALLAGAVRRGAA</sequence>
<dbReference type="Pfam" id="PF07755">
    <property type="entry name" value="DUF1611"/>
    <property type="match status" value="1"/>
</dbReference>